<dbReference type="InterPro" id="IPR011547">
    <property type="entry name" value="SLC26A/SulP_dom"/>
</dbReference>
<dbReference type="AlphaFoldDB" id="A0A517WIL8"/>
<keyword evidence="2 5" id="KW-0812">Transmembrane</keyword>
<dbReference type="PROSITE" id="PS50801">
    <property type="entry name" value="STAS"/>
    <property type="match status" value="1"/>
</dbReference>
<dbReference type="SUPFAM" id="SSF52091">
    <property type="entry name" value="SpoIIaa-like"/>
    <property type="match status" value="1"/>
</dbReference>
<name>A0A517WIL8_9PLAN</name>
<dbReference type="Pfam" id="PF01740">
    <property type="entry name" value="STAS"/>
    <property type="match status" value="1"/>
</dbReference>
<dbReference type="Pfam" id="PF00916">
    <property type="entry name" value="Sulfate_transp"/>
    <property type="match status" value="1"/>
</dbReference>
<feature type="domain" description="STAS" evidence="6">
    <location>
        <begin position="458"/>
        <end position="568"/>
    </location>
</feature>
<evidence type="ECO:0000256" key="4">
    <source>
        <dbReference type="ARBA" id="ARBA00023136"/>
    </source>
</evidence>
<feature type="transmembrane region" description="Helical" evidence="5">
    <location>
        <begin position="155"/>
        <end position="182"/>
    </location>
</feature>
<dbReference type="CDD" id="cd07042">
    <property type="entry name" value="STAS_SulP_like_sulfate_transporter"/>
    <property type="match status" value="1"/>
</dbReference>
<feature type="transmembrane region" description="Helical" evidence="5">
    <location>
        <begin position="226"/>
        <end position="246"/>
    </location>
</feature>
<evidence type="ECO:0000313" key="8">
    <source>
        <dbReference type="Proteomes" id="UP000320722"/>
    </source>
</evidence>
<dbReference type="InterPro" id="IPR002645">
    <property type="entry name" value="STAS_dom"/>
</dbReference>
<feature type="transmembrane region" description="Helical" evidence="5">
    <location>
        <begin position="273"/>
        <end position="295"/>
    </location>
</feature>
<dbReference type="Gene3D" id="3.30.750.24">
    <property type="entry name" value="STAS domain"/>
    <property type="match status" value="1"/>
</dbReference>
<dbReference type="InterPro" id="IPR001902">
    <property type="entry name" value="SLC26A/SulP_fam"/>
</dbReference>
<accession>A0A517WIL8</accession>
<keyword evidence="4 5" id="KW-0472">Membrane</keyword>
<dbReference type="InterPro" id="IPR036513">
    <property type="entry name" value="STAS_dom_sf"/>
</dbReference>
<evidence type="ECO:0000256" key="5">
    <source>
        <dbReference type="SAM" id="Phobius"/>
    </source>
</evidence>
<keyword evidence="3 5" id="KW-1133">Transmembrane helix</keyword>
<comment type="subcellular location">
    <subcellularLocation>
        <location evidence="1">Membrane</location>
        <topology evidence="1">Multi-pass membrane protein</topology>
    </subcellularLocation>
</comment>
<dbReference type="GO" id="GO:0055085">
    <property type="term" value="P:transmembrane transport"/>
    <property type="evidence" value="ECO:0007669"/>
    <property type="project" value="InterPro"/>
</dbReference>
<dbReference type="Proteomes" id="UP000320722">
    <property type="component" value="Chromosome"/>
</dbReference>
<organism evidence="7 8">
    <name type="scientific">Gimesia chilikensis</name>
    <dbReference type="NCBI Taxonomy" id="2605989"/>
    <lineage>
        <taxon>Bacteria</taxon>
        <taxon>Pseudomonadati</taxon>
        <taxon>Planctomycetota</taxon>
        <taxon>Planctomycetia</taxon>
        <taxon>Planctomycetales</taxon>
        <taxon>Planctomycetaceae</taxon>
        <taxon>Gimesia</taxon>
    </lineage>
</organism>
<evidence type="ECO:0000256" key="1">
    <source>
        <dbReference type="ARBA" id="ARBA00004141"/>
    </source>
</evidence>
<dbReference type="PANTHER" id="PTHR11814">
    <property type="entry name" value="SULFATE TRANSPORTER"/>
    <property type="match status" value="1"/>
</dbReference>
<dbReference type="GO" id="GO:0016020">
    <property type="term" value="C:membrane"/>
    <property type="evidence" value="ECO:0007669"/>
    <property type="project" value="UniProtKB-SubCell"/>
</dbReference>
<evidence type="ECO:0000313" key="7">
    <source>
        <dbReference type="EMBL" id="QDU05099.1"/>
    </source>
</evidence>
<feature type="transmembrane region" description="Helical" evidence="5">
    <location>
        <begin position="403"/>
        <end position="430"/>
    </location>
</feature>
<protein>
    <submittedName>
        <fullName evidence="7">Bicarbonate transporter BicA</fullName>
    </submittedName>
</protein>
<feature type="transmembrane region" description="Helical" evidence="5">
    <location>
        <begin position="48"/>
        <end position="68"/>
    </location>
</feature>
<evidence type="ECO:0000256" key="2">
    <source>
        <dbReference type="ARBA" id="ARBA00022692"/>
    </source>
</evidence>
<gene>
    <name evidence="7" type="primary">bicA_2</name>
    <name evidence="7" type="ORF">V6x_48320</name>
</gene>
<evidence type="ECO:0000256" key="3">
    <source>
        <dbReference type="ARBA" id="ARBA00022989"/>
    </source>
</evidence>
<feature type="transmembrane region" description="Helical" evidence="5">
    <location>
        <begin position="75"/>
        <end position="93"/>
    </location>
</feature>
<evidence type="ECO:0000259" key="6">
    <source>
        <dbReference type="PROSITE" id="PS50801"/>
    </source>
</evidence>
<feature type="transmembrane region" description="Helical" evidence="5">
    <location>
        <begin position="202"/>
        <end position="219"/>
    </location>
</feature>
<dbReference type="EMBL" id="CP036347">
    <property type="protein sequence ID" value="QDU05099.1"/>
    <property type="molecule type" value="Genomic_DNA"/>
</dbReference>
<proteinExistence type="predicted"/>
<feature type="transmembrane region" description="Helical" evidence="5">
    <location>
        <begin position="124"/>
        <end position="143"/>
    </location>
</feature>
<reference evidence="7 8" key="1">
    <citation type="submission" date="2019-02" db="EMBL/GenBank/DDBJ databases">
        <title>Deep-cultivation of Planctomycetes and their phenomic and genomic characterization uncovers novel biology.</title>
        <authorList>
            <person name="Wiegand S."/>
            <person name="Jogler M."/>
            <person name="Boedeker C."/>
            <person name="Pinto D."/>
            <person name="Vollmers J."/>
            <person name="Rivas-Marin E."/>
            <person name="Kohn T."/>
            <person name="Peeters S.H."/>
            <person name="Heuer A."/>
            <person name="Rast P."/>
            <person name="Oberbeckmann S."/>
            <person name="Bunk B."/>
            <person name="Jeske O."/>
            <person name="Meyerdierks A."/>
            <person name="Storesund J.E."/>
            <person name="Kallscheuer N."/>
            <person name="Luecker S."/>
            <person name="Lage O.M."/>
            <person name="Pohl T."/>
            <person name="Merkel B.J."/>
            <person name="Hornburger P."/>
            <person name="Mueller R.-W."/>
            <person name="Bruemmer F."/>
            <person name="Labrenz M."/>
            <person name="Spormann A.M."/>
            <person name="Op den Camp H."/>
            <person name="Overmann J."/>
            <person name="Amann R."/>
            <person name="Jetten M.S.M."/>
            <person name="Mascher T."/>
            <person name="Medema M.H."/>
            <person name="Devos D.P."/>
            <person name="Kaster A.-K."/>
            <person name="Ovreas L."/>
            <person name="Rohde M."/>
            <person name="Galperin M.Y."/>
            <person name="Jogler C."/>
        </authorList>
    </citation>
    <scope>NUCLEOTIDE SEQUENCE [LARGE SCALE GENOMIC DNA]</scope>
    <source>
        <strain evidence="7 8">V6</strain>
    </source>
</reference>
<sequence length="590" mass="64406">MIQVYRSWILSMSQNQYDQPRFNLKSYLNDFNPWHNIKVMHTNVPNDILAGITVAVIAMPLALAFGVASGLGAEAGMWAAICGGILVGIFGGSNTGVSGPTGPKVVQLAAIIAATKMASGEPDIVFAMSMVFLSGLICIVLALMKIGRFIYYTPYSVVSGFMCGIGVIIILLEIPPMLGFATPNSVMSAIKQIPYDIMHEKPHALIVSLATFATILIWPRLTKKQWLPAPLMGLIVGTSLAHLLQFKDIEYIASMPVGVPHLYWPDFSRFGDMIGGAFALAGLCIFDSLLTCLVADNMTNERHNSDREIFGQGVANMGCGIVGGVTTATATMRTVANIKCGGKTGLASITHGLVLLALMLGLAPYASYIPMACLAGILLKVGMDIIDYRVLPVLHRMPFMDSICFWAVLILTISVDLLVAMGVGITIAFVRIVQELGQAYEQNVVNLNEISRPLPADVSMPEDLKEKVLKLRLEGPLFFGVSDTIYRTSSALVDYKYLIVRMARVPMVDMSGAYLLEDIIDKAHEQGATVFFTGLRPQVERTLNRLKIIEKVTEENCLATFNDAILRIQELESRQSDTEHQVEYEDVSRV</sequence>